<organism evidence="3 4">
    <name type="scientific">Chitinimonas lacunae</name>
    <dbReference type="NCBI Taxonomy" id="1963018"/>
    <lineage>
        <taxon>Bacteria</taxon>
        <taxon>Pseudomonadati</taxon>
        <taxon>Pseudomonadota</taxon>
        <taxon>Betaproteobacteria</taxon>
        <taxon>Neisseriales</taxon>
        <taxon>Chitinibacteraceae</taxon>
        <taxon>Chitinimonas</taxon>
    </lineage>
</organism>
<name>A0ABV8MTS1_9NEIS</name>
<sequence>MFVIAPPDAVPLDQVRRALFIKLRHHGDVLLSGPALAALKSAAPHCEIDALVYRDTRDMLADHPALSRLHTIDRQWKKLGPLTQLGHEWRLLRELQRRRYDLVVHLTEHRRGAWLTRLIKPRWSVAPAGDYGKFFARSFSHRYPLIYDNRRHTVERHLDALRRLGIFPEAERRLAMVPGVEADAVVETLLARHGLQGRPFVVVHPGSRWMFKCWPAAQFSALIERLQNAGWPVVVTGAPDKVEAKMIEAIVAALPTPPVVLQGQLTLKQLGALIGRARLFVGVDSAPMHIAAAMQTPTLALFGPSGEIEWGPWQVEHRLLTSDHPCRPCYRDGCGGGKRSECLEAITLDRVWGAAQELLEPAK</sequence>
<protein>
    <submittedName>
        <fullName evidence="3">Lipopolysaccharide heptosyltransferase III</fullName>
    </submittedName>
</protein>
<accession>A0ABV8MTS1</accession>
<gene>
    <name evidence="3" type="primary">rfaQ</name>
    <name evidence="3" type="ORF">ACFOW7_14215</name>
</gene>
<dbReference type="SUPFAM" id="SSF53756">
    <property type="entry name" value="UDP-Glycosyltransferase/glycogen phosphorylase"/>
    <property type="match status" value="1"/>
</dbReference>
<comment type="caution">
    <text evidence="3">The sequence shown here is derived from an EMBL/GenBank/DDBJ whole genome shotgun (WGS) entry which is preliminary data.</text>
</comment>
<keyword evidence="4" id="KW-1185">Reference proteome</keyword>
<keyword evidence="1" id="KW-0328">Glycosyltransferase</keyword>
<dbReference type="NCBIfam" id="TIGR02201">
    <property type="entry name" value="heptsyl_trn_III"/>
    <property type="match status" value="1"/>
</dbReference>
<reference evidence="4" key="1">
    <citation type="journal article" date="2019" name="Int. J. Syst. Evol. Microbiol.">
        <title>The Global Catalogue of Microorganisms (GCM) 10K type strain sequencing project: providing services to taxonomists for standard genome sequencing and annotation.</title>
        <authorList>
            <consortium name="The Broad Institute Genomics Platform"/>
            <consortium name="The Broad Institute Genome Sequencing Center for Infectious Disease"/>
            <person name="Wu L."/>
            <person name="Ma J."/>
        </authorList>
    </citation>
    <scope>NUCLEOTIDE SEQUENCE [LARGE SCALE GENOMIC DNA]</scope>
    <source>
        <strain evidence="4">LMG 29894</strain>
    </source>
</reference>
<evidence type="ECO:0000313" key="3">
    <source>
        <dbReference type="EMBL" id="MFC4160493.1"/>
    </source>
</evidence>
<dbReference type="RefSeq" id="WP_378165387.1">
    <property type="nucleotide sequence ID" value="NZ_JBHSBU010000001.1"/>
</dbReference>
<dbReference type="CDD" id="cd03789">
    <property type="entry name" value="GT9_LPS_heptosyltransferase"/>
    <property type="match status" value="1"/>
</dbReference>
<evidence type="ECO:0000256" key="1">
    <source>
        <dbReference type="ARBA" id="ARBA00022676"/>
    </source>
</evidence>
<keyword evidence="2" id="KW-0808">Transferase</keyword>
<dbReference type="Proteomes" id="UP001595791">
    <property type="component" value="Unassembled WGS sequence"/>
</dbReference>
<dbReference type="Gene3D" id="3.40.50.2000">
    <property type="entry name" value="Glycogen Phosphorylase B"/>
    <property type="match status" value="2"/>
</dbReference>
<dbReference type="PANTHER" id="PTHR30160">
    <property type="entry name" value="TETRAACYLDISACCHARIDE 4'-KINASE-RELATED"/>
    <property type="match status" value="1"/>
</dbReference>
<dbReference type="EMBL" id="JBHSBU010000001">
    <property type="protein sequence ID" value="MFC4160493.1"/>
    <property type="molecule type" value="Genomic_DNA"/>
</dbReference>
<evidence type="ECO:0000256" key="2">
    <source>
        <dbReference type="ARBA" id="ARBA00022679"/>
    </source>
</evidence>
<dbReference type="InterPro" id="IPR051199">
    <property type="entry name" value="LPS_LOS_Heptosyltrfase"/>
</dbReference>
<dbReference type="InterPro" id="IPR002201">
    <property type="entry name" value="Glyco_trans_9"/>
</dbReference>
<evidence type="ECO:0000313" key="4">
    <source>
        <dbReference type="Proteomes" id="UP001595791"/>
    </source>
</evidence>
<dbReference type="PANTHER" id="PTHR30160:SF1">
    <property type="entry name" value="LIPOPOLYSACCHARIDE 1,2-N-ACETYLGLUCOSAMINETRANSFERASE-RELATED"/>
    <property type="match status" value="1"/>
</dbReference>
<proteinExistence type="predicted"/>
<dbReference type="Pfam" id="PF01075">
    <property type="entry name" value="Glyco_transf_9"/>
    <property type="match status" value="1"/>
</dbReference>
<dbReference type="InterPro" id="IPR011916">
    <property type="entry name" value="LipoPS_heptosylTferase-III"/>
</dbReference>